<keyword evidence="7" id="KW-0998">Cell outer membrane</keyword>
<evidence type="ECO:0000256" key="5">
    <source>
        <dbReference type="ARBA" id="ARBA00022729"/>
    </source>
</evidence>
<dbReference type="PANTHER" id="PTHR35093:SF8">
    <property type="entry name" value="OUTER MEMBRANE PROTEIN NMB0088-RELATED"/>
    <property type="match status" value="1"/>
</dbReference>
<proteinExistence type="inferred from homology"/>
<keyword evidence="5 8" id="KW-0732">Signal</keyword>
<evidence type="ECO:0000256" key="2">
    <source>
        <dbReference type="ARBA" id="ARBA00008163"/>
    </source>
</evidence>
<dbReference type="PANTHER" id="PTHR35093">
    <property type="entry name" value="OUTER MEMBRANE PROTEIN NMB0088-RELATED"/>
    <property type="match status" value="1"/>
</dbReference>
<evidence type="ECO:0000256" key="7">
    <source>
        <dbReference type="ARBA" id="ARBA00023237"/>
    </source>
</evidence>
<comment type="subcellular location">
    <subcellularLocation>
        <location evidence="1">Cell outer membrane</location>
        <topology evidence="1">Multi-pass membrane protein</topology>
    </subcellularLocation>
</comment>
<keyword evidence="6" id="KW-0472">Membrane</keyword>
<dbReference type="GO" id="GO:0009279">
    <property type="term" value="C:cell outer membrane"/>
    <property type="evidence" value="ECO:0007669"/>
    <property type="project" value="UniProtKB-SubCell"/>
</dbReference>
<evidence type="ECO:0000256" key="6">
    <source>
        <dbReference type="ARBA" id="ARBA00023136"/>
    </source>
</evidence>
<dbReference type="InterPro" id="IPR005017">
    <property type="entry name" value="OMPP1/FadL/TodX"/>
</dbReference>
<evidence type="ECO:0000256" key="1">
    <source>
        <dbReference type="ARBA" id="ARBA00004571"/>
    </source>
</evidence>
<feature type="signal peptide" evidence="8">
    <location>
        <begin position="1"/>
        <end position="33"/>
    </location>
</feature>
<dbReference type="EMBL" id="QYUL01000001">
    <property type="protein sequence ID" value="RJF83691.1"/>
    <property type="molecule type" value="Genomic_DNA"/>
</dbReference>
<feature type="chain" id="PRO_5019522992" evidence="8">
    <location>
        <begin position="34"/>
        <end position="446"/>
    </location>
</feature>
<dbReference type="Pfam" id="PF03349">
    <property type="entry name" value="Toluene_X"/>
    <property type="match status" value="1"/>
</dbReference>
<evidence type="ECO:0000313" key="10">
    <source>
        <dbReference type="Proteomes" id="UP000283458"/>
    </source>
</evidence>
<gene>
    <name evidence="9" type="ORF">D3877_03335</name>
</gene>
<dbReference type="Gene3D" id="2.40.160.60">
    <property type="entry name" value="Outer membrane protein transport protein (OMPP1/FadL/TodX)"/>
    <property type="match status" value="1"/>
</dbReference>
<keyword evidence="4" id="KW-0812">Transmembrane</keyword>
<dbReference type="SUPFAM" id="SSF56935">
    <property type="entry name" value="Porins"/>
    <property type="match status" value="1"/>
</dbReference>
<protein>
    <submittedName>
        <fullName evidence="9">Transporter</fullName>
    </submittedName>
</protein>
<keyword evidence="10" id="KW-1185">Reference proteome</keyword>
<evidence type="ECO:0000256" key="8">
    <source>
        <dbReference type="SAM" id="SignalP"/>
    </source>
</evidence>
<dbReference type="OrthoDB" id="19849at2"/>
<comment type="caution">
    <text evidence="9">The sequence shown here is derived from an EMBL/GenBank/DDBJ whole genome shotgun (WGS) entry which is preliminary data.</text>
</comment>
<organism evidence="9 10">
    <name type="scientific">Azospirillum cavernae</name>
    <dbReference type="NCBI Taxonomy" id="2320860"/>
    <lineage>
        <taxon>Bacteria</taxon>
        <taxon>Pseudomonadati</taxon>
        <taxon>Pseudomonadota</taxon>
        <taxon>Alphaproteobacteria</taxon>
        <taxon>Rhodospirillales</taxon>
        <taxon>Azospirillaceae</taxon>
        <taxon>Azospirillum</taxon>
    </lineage>
</organism>
<comment type="similarity">
    <text evidence="2">Belongs to the OmpP1/FadL family.</text>
</comment>
<dbReference type="Proteomes" id="UP000283458">
    <property type="component" value="Unassembled WGS sequence"/>
</dbReference>
<dbReference type="AlphaFoldDB" id="A0A418W125"/>
<evidence type="ECO:0000256" key="3">
    <source>
        <dbReference type="ARBA" id="ARBA00022452"/>
    </source>
</evidence>
<reference evidence="9 10" key="1">
    <citation type="submission" date="2018-09" db="EMBL/GenBank/DDBJ databases">
        <authorList>
            <person name="Zhu H."/>
        </authorList>
    </citation>
    <scope>NUCLEOTIDE SEQUENCE [LARGE SCALE GENOMIC DNA]</scope>
    <source>
        <strain evidence="9 10">K2W22B-5</strain>
    </source>
</reference>
<sequence>MSPMTLKARLLTAAAAAAIAVAAPIAAPSSVLAAGFALKEQSVSGQGTAYAGVTAGGNGDASAMFYNPATMGLISGNQIVQTASGVMVSAKVEDARATRATRLGGSSISGNSTPGDIAQDAVVPAGYFVYSVNDDLKLGLSANGPWGLVTNYGDNWIGRYHGIRSDLKTYNFTPTVSYRINPMFTVGGGVQIQYAKAKLSQASDFGASRLGRPGTLDVTSDVTGDDWGWGFTLGALIQPTTSTRVGLAYRSAVKHTLTGTVSFTGLPASLASALPTQGARADMTTPDIASIGLYQEITDRWAVMADVQWTNWSRFKELRVNVNNPALNSLTEENWKDTWYYALGTSYKVNDDLTLRGGVAFDKGAVDVETRTPRIPEQNRYWLSVGAGYRLTESLQVDAAYSHVFIPSTSVHLTDDLTGAEAGRGNLSANYKSSIDIIGLQARLSF</sequence>
<keyword evidence="3" id="KW-1134">Transmembrane beta strand</keyword>
<evidence type="ECO:0000256" key="4">
    <source>
        <dbReference type="ARBA" id="ARBA00022692"/>
    </source>
</evidence>
<accession>A0A418W125</accession>
<dbReference type="GO" id="GO:0015483">
    <property type="term" value="F:long-chain fatty acid transporting porin activity"/>
    <property type="evidence" value="ECO:0007669"/>
    <property type="project" value="TreeGrafter"/>
</dbReference>
<name>A0A418W125_9PROT</name>
<evidence type="ECO:0000313" key="9">
    <source>
        <dbReference type="EMBL" id="RJF83691.1"/>
    </source>
</evidence>